<accession>A0A136Q7K8</accession>
<comment type="caution">
    <text evidence="1">The sequence shown here is derived from an EMBL/GenBank/DDBJ whole genome shotgun (WGS) entry which is preliminary data.</text>
</comment>
<evidence type="ECO:0000313" key="2">
    <source>
        <dbReference type="Proteomes" id="UP000070366"/>
    </source>
</evidence>
<protein>
    <submittedName>
        <fullName evidence="1">Uncharacterized protein</fullName>
    </submittedName>
</protein>
<dbReference type="AlphaFoldDB" id="A0A136Q7K8"/>
<keyword evidence="2" id="KW-1185">Reference proteome</keyword>
<dbReference type="Proteomes" id="UP000070366">
    <property type="component" value="Unassembled WGS sequence"/>
</dbReference>
<reference evidence="1 2" key="1">
    <citation type="submission" date="2016-02" db="EMBL/GenBank/DDBJ databases">
        <authorList>
            <person name="Wen L."/>
            <person name="He K."/>
            <person name="Yang H."/>
        </authorList>
    </citation>
    <scope>NUCLEOTIDE SEQUENCE [LARGE SCALE GENOMIC DNA]</scope>
    <source>
        <strain evidence="1 2">DSM 22607</strain>
    </source>
</reference>
<proteinExistence type="predicted"/>
<name>A0A136Q7K8_9FIRM</name>
<feature type="non-terminal residue" evidence="1">
    <location>
        <position position="43"/>
    </location>
</feature>
<sequence length="43" mass="4776">MTAKGAVFRSRSFNLLLIIHGLDLSPQGIIWRLPFLLSAVPLI</sequence>
<gene>
    <name evidence="1" type="ORF">HMPREF3293_00652</name>
</gene>
<dbReference type="EMBL" id="LSZW01000040">
    <property type="protein sequence ID" value="KXK66609.1"/>
    <property type="molecule type" value="Genomic_DNA"/>
</dbReference>
<organism evidence="1 2">
    <name type="scientific">Christensenella minuta</name>
    <dbReference type="NCBI Taxonomy" id="626937"/>
    <lineage>
        <taxon>Bacteria</taxon>
        <taxon>Bacillati</taxon>
        <taxon>Bacillota</taxon>
        <taxon>Clostridia</taxon>
        <taxon>Christensenellales</taxon>
        <taxon>Christensenellaceae</taxon>
        <taxon>Christensenella</taxon>
    </lineage>
</organism>
<evidence type="ECO:0000313" key="1">
    <source>
        <dbReference type="EMBL" id="KXK66609.1"/>
    </source>
</evidence>